<dbReference type="InterPro" id="IPR050472">
    <property type="entry name" value="Anth_synth/Amidotransfase"/>
</dbReference>
<dbReference type="InterPro" id="IPR029062">
    <property type="entry name" value="Class_I_gatase-like"/>
</dbReference>
<reference evidence="5" key="1">
    <citation type="submission" date="2016-10" db="EMBL/GenBank/DDBJ databases">
        <authorList>
            <person name="Varghese N."/>
            <person name="Submissions S."/>
        </authorList>
    </citation>
    <scope>NUCLEOTIDE SEQUENCE [LARGE SCALE GENOMIC DNA]</scope>
    <source>
        <strain evidence="5">DSM 29303</strain>
    </source>
</reference>
<evidence type="ECO:0000313" key="5">
    <source>
        <dbReference type="Proteomes" id="UP000182944"/>
    </source>
</evidence>
<dbReference type="Pfam" id="PF00117">
    <property type="entry name" value="GATase"/>
    <property type="match status" value="1"/>
</dbReference>
<dbReference type="InterPro" id="IPR006221">
    <property type="entry name" value="TrpG/PapA_dom"/>
</dbReference>
<keyword evidence="5" id="KW-1185">Reference proteome</keyword>
<dbReference type="GO" id="GO:0004049">
    <property type="term" value="F:anthranilate synthase activity"/>
    <property type="evidence" value="ECO:0007669"/>
    <property type="project" value="TreeGrafter"/>
</dbReference>
<evidence type="ECO:0000256" key="2">
    <source>
        <dbReference type="SAM" id="MobiDB-lite"/>
    </source>
</evidence>
<evidence type="ECO:0000313" key="4">
    <source>
        <dbReference type="EMBL" id="SDW76704.1"/>
    </source>
</evidence>
<dbReference type="GO" id="GO:0000162">
    <property type="term" value="P:L-tryptophan biosynthetic process"/>
    <property type="evidence" value="ECO:0007669"/>
    <property type="project" value="TreeGrafter"/>
</dbReference>
<dbReference type="PRINTS" id="PR00096">
    <property type="entry name" value="GATASE"/>
</dbReference>
<feature type="domain" description="Glutamine amidotransferase" evidence="3">
    <location>
        <begin position="48"/>
        <end position="232"/>
    </location>
</feature>
<dbReference type="Gene3D" id="3.40.50.880">
    <property type="match status" value="1"/>
</dbReference>
<keyword evidence="1" id="KW-0315">Glutamine amidotransferase</keyword>
<dbReference type="CDD" id="cd01743">
    <property type="entry name" value="GATase1_Anthranilate_Synthase"/>
    <property type="match status" value="1"/>
</dbReference>
<feature type="region of interest" description="Disordered" evidence="2">
    <location>
        <begin position="1"/>
        <end position="44"/>
    </location>
</feature>
<dbReference type="Proteomes" id="UP000182944">
    <property type="component" value="Unassembled WGS sequence"/>
</dbReference>
<sequence>MTAPAPEQAPEPAAAQAPSSAPTVRRRPLAPAPGPDARPDKIAPPSVLMIDNYDSFTWNLVHYLGEAGAEVEVIRNDALTVAEALARRPAGILISPGPKAPAQAGIIVPLIRAAADAGVPVMGVCLGHQAIGEAFGGRVVRAARIVHGKVDAISHDGTGLFAGLPSPLRATRYHSLTLEPETLPEALRVTATAADGTIMGVAHRTLPVEGVQFHPESIRSEHGHAMIANWLRRCGNGAGAPLKETA</sequence>
<dbReference type="EMBL" id="FNNA01000002">
    <property type="protein sequence ID" value="SDW76704.1"/>
    <property type="molecule type" value="Genomic_DNA"/>
</dbReference>
<dbReference type="GO" id="GO:0005829">
    <property type="term" value="C:cytosol"/>
    <property type="evidence" value="ECO:0007669"/>
    <property type="project" value="TreeGrafter"/>
</dbReference>
<gene>
    <name evidence="4" type="ORF">SAMN05444276_10268</name>
</gene>
<dbReference type="SUPFAM" id="SSF52317">
    <property type="entry name" value="Class I glutamine amidotransferase-like"/>
    <property type="match status" value="1"/>
</dbReference>
<dbReference type="FunFam" id="3.40.50.880:FF:000003">
    <property type="entry name" value="Anthranilate synthase component II"/>
    <property type="match status" value="1"/>
</dbReference>
<feature type="compositionally biased region" description="Low complexity" evidence="2">
    <location>
        <begin position="1"/>
        <end position="22"/>
    </location>
</feature>
<protein>
    <submittedName>
        <fullName evidence="4">Anthranilate synthase, component II</fullName>
    </submittedName>
</protein>
<dbReference type="PROSITE" id="PS51273">
    <property type="entry name" value="GATASE_TYPE_1"/>
    <property type="match status" value="1"/>
</dbReference>
<proteinExistence type="predicted"/>
<organism evidence="4 5">
    <name type="scientific">Paracoccus sanguinis</name>
    <dbReference type="NCBI Taxonomy" id="1545044"/>
    <lineage>
        <taxon>Bacteria</taxon>
        <taxon>Pseudomonadati</taxon>
        <taxon>Pseudomonadota</taxon>
        <taxon>Alphaproteobacteria</taxon>
        <taxon>Rhodobacterales</taxon>
        <taxon>Paracoccaceae</taxon>
        <taxon>Paracoccus</taxon>
    </lineage>
</organism>
<name>A0A1H2W8V4_9RHOB</name>
<dbReference type="STRING" id="1545044.SAMN05444276_10268"/>
<dbReference type="PANTHER" id="PTHR43418:SF4">
    <property type="entry name" value="MULTIFUNCTIONAL TRYPTOPHAN BIOSYNTHESIS PROTEIN"/>
    <property type="match status" value="1"/>
</dbReference>
<dbReference type="AlphaFoldDB" id="A0A1H2W8V4"/>
<dbReference type="PRINTS" id="PR00097">
    <property type="entry name" value="ANTSNTHASEII"/>
</dbReference>
<dbReference type="PRINTS" id="PR00099">
    <property type="entry name" value="CPSGATASE"/>
</dbReference>
<accession>A0A1H2W8V4</accession>
<evidence type="ECO:0000259" key="3">
    <source>
        <dbReference type="Pfam" id="PF00117"/>
    </source>
</evidence>
<dbReference type="NCBIfam" id="TIGR00566">
    <property type="entry name" value="trpG_papA"/>
    <property type="match status" value="1"/>
</dbReference>
<dbReference type="InterPro" id="IPR017926">
    <property type="entry name" value="GATASE"/>
</dbReference>
<evidence type="ECO:0000256" key="1">
    <source>
        <dbReference type="ARBA" id="ARBA00022962"/>
    </source>
</evidence>
<dbReference type="PANTHER" id="PTHR43418">
    <property type="entry name" value="MULTIFUNCTIONAL TRYPTOPHAN BIOSYNTHESIS PROTEIN-RELATED"/>
    <property type="match status" value="1"/>
</dbReference>